<accession>X1TW12</accession>
<keyword evidence="1" id="KW-0472">Membrane</keyword>
<feature type="non-terminal residue" evidence="2">
    <location>
        <position position="1"/>
    </location>
</feature>
<feature type="transmembrane region" description="Helical" evidence="1">
    <location>
        <begin position="20"/>
        <end position="38"/>
    </location>
</feature>
<name>X1TW12_9ZZZZ</name>
<dbReference type="AlphaFoldDB" id="X1TW12"/>
<comment type="caution">
    <text evidence="2">The sequence shown here is derived from an EMBL/GenBank/DDBJ whole genome shotgun (WGS) entry which is preliminary data.</text>
</comment>
<evidence type="ECO:0000256" key="1">
    <source>
        <dbReference type="SAM" id="Phobius"/>
    </source>
</evidence>
<protein>
    <submittedName>
        <fullName evidence="2">Uncharacterized protein</fullName>
    </submittedName>
</protein>
<reference evidence="2" key="1">
    <citation type="journal article" date="2014" name="Front. Microbiol.">
        <title>High frequency of phylogenetically diverse reductive dehalogenase-homologous genes in deep subseafloor sedimentary metagenomes.</title>
        <authorList>
            <person name="Kawai M."/>
            <person name="Futagami T."/>
            <person name="Toyoda A."/>
            <person name="Takaki Y."/>
            <person name="Nishi S."/>
            <person name="Hori S."/>
            <person name="Arai W."/>
            <person name="Tsubouchi T."/>
            <person name="Morono Y."/>
            <person name="Uchiyama I."/>
            <person name="Ito T."/>
            <person name="Fujiyama A."/>
            <person name="Inagaki F."/>
            <person name="Takami H."/>
        </authorList>
    </citation>
    <scope>NUCLEOTIDE SEQUENCE</scope>
    <source>
        <strain evidence="2">Expedition CK06-06</strain>
    </source>
</reference>
<sequence>KTPNPLRPTTSRSYSTTTNPMAFFGTSVLGIGFGVSLIPQITDAAKELGLIEDRDSFEYEIEHTV</sequence>
<dbReference type="EMBL" id="BARW01012448">
    <property type="protein sequence ID" value="GAI84234.1"/>
    <property type="molecule type" value="Genomic_DNA"/>
</dbReference>
<evidence type="ECO:0000313" key="2">
    <source>
        <dbReference type="EMBL" id="GAI84234.1"/>
    </source>
</evidence>
<gene>
    <name evidence="2" type="ORF">S12H4_23434</name>
</gene>
<keyword evidence="1" id="KW-1133">Transmembrane helix</keyword>
<proteinExistence type="predicted"/>
<organism evidence="2">
    <name type="scientific">marine sediment metagenome</name>
    <dbReference type="NCBI Taxonomy" id="412755"/>
    <lineage>
        <taxon>unclassified sequences</taxon>
        <taxon>metagenomes</taxon>
        <taxon>ecological metagenomes</taxon>
    </lineage>
</organism>
<keyword evidence="1" id="KW-0812">Transmembrane</keyword>